<dbReference type="GO" id="GO:0005737">
    <property type="term" value="C:cytoplasm"/>
    <property type="evidence" value="ECO:0007669"/>
    <property type="project" value="TreeGrafter"/>
</dbReference>
<evidence type="ECO:0000256" key="13">
    <source>
        <dbReference type="SAM" id="MobiDB-lite"/>
    </source>
</evidence>
<sequence length="731" mass="83493">MAAARRAVRALGPPLCRAFAGHGRRLAPDRGAERGDVAPSRVSRFCPPRKSCHDWIGPPDKYSNLRPVHFYVPENESPLEQKLRELRQETQEWNQQFWANQNLTFSKEKEEFIHSRLKAKGLGLCPGSGQKATLNAEEMADFYKEFLSKNFQKHMYYNRDWYKRNFVITFFMGKVALERIWNRLRWKQEKRSTDSASERGPPNGRMYDNMSTMVYIKEDKLEKLTQDEIISKTKQVIQGLEALKNEHNSILQSLLETLKCLKKDDESNLVEEKSNMIRKSLEMLELGLSEAQVMMALSNHLNAVESEKQKLRAQVRRLCQENQWLRDELANTQQKLQKSEQSVAQLEEEKKHLEFMNQLKKYDDDISPSEDKDTDSAKEPLDDLFPNDEDEPGQGIQQQHSSAAAAAQQGGYEIPARLRTLHNLVIQYASQGRYEVAVPLCKQALEDLEKTSGHDHPDVATMLNILALEDKDTDSAKEPLDDLFPNDEDEPGQGIQQQHSSAAAAAQQGGYEIPARLRTLHNLVIQYASQGRYEVAVPLCKQALEDLEKTSGHDHPDVATMLNILALVYRDQNKYKDAANLLNDALAIREKTLGKDHPAVAATLNNLAVLYGKRGKYKEAEPLCKRALEIREKVLGKDHPDVAKQLNNLALLCQNQGKYEEVEYYYQRALEIYQTKLGPDDPNVAKTKNNLASCYLKQGKFKQAETLYKEILTRAHEREFGSVDGKKAFMY</sequence>
<feature type="coiled-coil region" evidence="12">
    <location>
        <begin position="294"/>
        <end position="356"/>
    </location>
</feature>
<dbReference type="GO" id="GO:0005874">
    <property type="term" value="C:microtubule"/>
    <property type="evidence" value="ECO:0007669"/>
    <property type="project" value="UniProtKB-UniRule"/>
</dbReference>
<dbReference type="PANTHER" id="PTHR45783">
    <property type="entry name" value="KINESIN LIGHT CHAIN"/>
    <property type="match status" value="1"/>
</dbReference>
<dbReference type="InterPro" id="IPR018796">
    <property type="entry name" value="COA8"/>
</dbReference>
<feature type="region of interest" description="Disordered" evidence="13">
    <location>
        <begin position="475"/>
        <end position="507"/>
    </location>
</feature>
<dbReference type="FunFam" id="1.25.40.10:FF:000003">
    <property type="entry name" value="kinesin light chain isoform X1"/>
    <property type="match status" value="1"/>
</dbReference>
<accession>A0A5E4CD11</accession>
<evidence type="ECO:0000256" key="12">
    <source>
        <dbReference type="SAM" id="Coils"/>
    </source>
</evidence>
<dbReference type="SUPFAM" id="SSF48452">
    <property type="entry name" value="TPR-like"/>
    <property type="match status" value="2"/>
</dbReference>
<evidence type="ECO:0000256" key="7">
    <source>
        <dbReference type="ARBA" id="ARBA00023054"/>
    </source>
</evidence>
<keyword evidence="8 11" id="KW-0505">Motor protein</keyword>
<dbReference type="GO" id="GO:0005871">
    <property type="term" value="C:kinesin complex"/>
    <property type="evidence" value="ECO:0007669"/>
    <property type="project" value="UniProtKB-UniRule"/>
</dbReference>
<protein>
    <recommendedName>
        <fullName evidence="11">Kinesin light chain</fullName>
    </recommendedName>
</protein>
<keyword evidence="3 11" id="KW-0963">Cytoplasm</keyword>
<evidence type="ECO:0000256" key="5">
    <source>
        <dbReference type="ARBA" id="ARBA00022737"/>
    </source>
</evidence>
<comment type="similarity">
    <text evidence="2 11">Belongs to the kinesin light chain family.</text>
</comment>
<keyword evidence="7 12" id="KW-0175">Coiled coil</keyword>
<evidence type="ECO:0000256" key="8">
    <source>
        <dbReference type="ARBA" id="ARBA00023175"/>
    </source>
</evidence>
<dbReference type="GO" id="GO:0007018">
    <property type="term" value="P:microtubule-based movement"/>
    <property type="evidence" value="ECO:0007669"/>
    <property type="project" value="TreeGrafter"/>
</dbReference>
<dbReference type="InterPro" id="IPR015792">
    <property type="entry name" value="Kinesin_light_repeat"/>
</dbReference>
<dbReference type="SMART" id="SM00028">
    <property type="entry name" value="TPR"/>
    <property type="match status" value="4"/>
</dbReference>
<dbReference type="InterPro" id="IPR011990">
    <property type="entry name" value="TPR-like_helical_dom_sf"/>
</dbReference>
<organism evidence="14 15">
    <name type="scientific">Marmota monax</name>
    <name type="common">Woodchuck</name>
    <dbReference type="NCBI Taxonomy" id="9995"/>
    <lineage>
        <taxon>Eukaryota</taxon>
        <taxon>Metazoa</taxon>
        <taxon>Chordata</taxon>
        <taxon>Craniata</taxon>
        <taxon>Vertebrata</taxon>
        <taxon>Euteleostomi</taxon>
        <taxon>Mammalia</taxon>
        <taxon>Eutheria</taxon>
        <taxon>Euarchontoglires</taxon>
        <taxon>Glires</taxon>
        <taxon>Rodentia</taxon>
        <taxon>Sciuromorpha</taxon>
        <taxon>Sciuridae</taxon>
        <taxon>Xerinae</taxon>
        <taxon>Marmotini</taxon>
        <taxon>Marmota</taxon>
    </lineage>
</organism>
<dbReference type="EMBL" id="CABDUW010001167">
    <property type="protein sequence ID" value="VTJ79250.1"/>
    <property type="molecule type" value="Genomic_DNA"/>
</dbReference>
<keyword evidence="5" id="KW-0677">Repeat</keyword>
<feature type="repeat" description="TPR" evidence="10">
    <location>
        <begin position="601"/>
        <end position="634"/>
    </location>
</feature>
<gene>
    <name evidence="14" type="ORF">MONAX_5E016651</name>
</gene>
<evidence type="ECO:0000256" key="3">
    <source>
        <dbReference type="ARBA" id="ARBA00022490"/>
    </source>
</evidence>
<evidence type="ECO:0000256" key="2">
    <source>
        <dbReference type="ARBA" id="ARBA00009622"/>
    </source>
</evidence>
<name>A0A5E4CD11_MARMO</name>
<evidence type="ECO:0000256" key="11">
    <source>
        <dbReference type="RuleBase" id="RU367020"/>
    </source>
</evidence>
<keyword evidence="9 11" id="KW-0206">Cytoskeleton</keyword>
<keyword evidence="4 11" id="KW-0493">Microtubule</keyword>
<dbReference type="GO" id="GO:0097193">
    <property type="term" value="P:intrinsic apoptotic signaling pathway"/>
    <property type="evidence" value="ECO:0007669"/>
    <property type="project" value="InterPro"/>
</dbReference>
<keyword evidence="15" id="KW-1185">Reference proteome</keyword>
<dbReference type="Pfam" id="PF13424">
    <property type="entry name" value="TPR_12"/>
    <property type="match status" value="2"/>
</dbReference>
<dbReference type="InterPro" id="IPR019734">
    <property type="entry name" value="TPR_rpt"/>
</dbReference>
<evidence type="ECO:0000256" key="4">
    <source>
        <dbReference type="ARBA" id="ARBA00022701"/>
    </source>
</evidence>
<comment type="function">
    <text evidence="11">Kinesin is a microtubule-associated force-producing protein that play a role in organelle transport.</text>
</comment>
<dbReference type="PRINTS" id="PR00381">
    <property type="entry name" value="KINESINLIGHT"/>
</dbReference>
<dbReference type="PROSITE" id="PS50005">
    <property type="entry name" value="TPR"/>
    <property type="match status" value="1"/>
</dbReference>
<evidence type="ECO:0000313" key="14">
    <source>
        <dbReference type="EMBL" id="VTJ79250.1"/>
    </source>
</evidence>
<feature type="compositionally biased region" description="Low complexity" evidence="13">
    <location>
        <begin position="492"/>
        <end position="507"/>
    </location>
</feature>
<evidence type="ECO:0000313" key="15">
    <source>
        <dbReference type="Proteomes" id="UP000335636"/>
    </source>
</evidence>
<evidence type="ECO:0000256" key="10">
    <source>
        <dbReference type="PROSITE-ProRule" id="PRU00339"/>
    </source>
</evidence>
<dbReference type="Pfam" id="PF10231">
    <property type="entry name" value="COA8"/>
    <property type="match status" value="1"/>
</dbReference>
<dbReference type="InterPro" id="IPR002151">
    <property type="entry name" value="Kinesin_light"/>
</dbReference>
<dbReference type="Proteomes" id="UP000335636">
    <property type="component" value="Unassembled WGS sequence"/>
</dbReference>
<feature type="region of interest" description="Disordered" evidence="13">
    <location>
        <begin position="360"/>
        <end position="408"/>
    </location>
</feature>
<dbReference type="GO" id="GO:0019894">
    <property type="term" value="F:kinesin binding"/>
    <property type="evidence" value="ECO:0007669"/>
    <property type="project" value="TreeGrafter"/>
</dbReference>
<proteinExistence type="inferred from homology"/>
<evidence type="ECO:0000256" key="6">
    <source>
        <dbReference type="ARBA" id="ARBA00022803"/>
    </source>
</evidence>
<feature type="compositionally biased region" description="Basic and acidic residues" evidence="13">
    <location>
        <begin position="360"/>
        <end position="381"/>
    </location>
</feature>
<comment type="caution">
    <text evidence="14">The sequence shown here is derived from an EMBL/GenBank/DDBJ whole genome shotgun (WGS) entry which is preliminary data.</text>
</comment>
<feature type="compositionally biased region" description="Low complexity" evidence="13">
    <location>
        <begin position="393"/>
        <end position="408"/>
    </location>
</feature>
<reference evidence="14" key="1">
    <citation type="submission" date="2019-04" db="EMBL/GenBank/DDBJ databases">
        <authorList>
            <person name="Alioto T."/>
            <person name="Alioto T."/>
        </authorList>
    </citation>
    <scope>NUCLEOTIDE SEQUENCE [LARGE SCALE GENOMIC DNA]</scope>
</reference>
<dbReference type="AlphaFoldDB" id="A0A5E4CD11"/>
<comment type="subcellular location">
    <subcellularLocation>
        <location evidence="1 11">Cytoplasm</location>
        <location evidence="1 11">Cytoskeleton</location>
    </subcellularLocation>
</comment>
<dbReference type="Gene3D" id="1.25.40.10">
    <property type="entry name" value="Tetratricopeptide repeat domain"/>
    <property type="match status" value="2"/>
</dbReference>
<comment type="subunit">
    <text evidence="11">Oligomeric complex composed of two heavy chains and two light chains.</text>
</comment>
<dbReference type="Pfam" id="PF13374">
    <property type="entry name" value="TPR_10"/>
    <property type="match status" value="2"/>
</dbReference>
<keyword evidence="6 10" id="KW-0802">TPR repeat</keyword>
<dbReference type="PROSITE" id="PS01160">
    <property type="entry name" value="KINESIN_LIGHT"/>
    <property type="match status" value="1"/>
</dbReference>
<dbReference type="PANTHER" id="PTHR45783:SF7">
    <property type="entry name" value="KINESIN LIGHT CHAIN 1"/>
    <property type="match status" value="1"/>
</dbReference>
<evidence type="ECO:0000256" key="9">
    <source>
        <dbReference type="ARBA" id="ARBA00023212"/>
    </source>
</evidence>
<evidence type="ECO:0000256" key="1">
    <source>
        <dbReference type="ARBA" id="ARBA00004245"/>
    </source>
</evidence>